<feature type="transmembrane region" description="Helical" evidence="2">
    <location>
        <begin position="49"/>
        <end position="72"/>
    </location>
</feature>
<feature type="transmembrane region" description="Helical" evidence="2">
    <location>
        <begin position="92"/>
        <end position="112"/>
    </location>
</feature>
<keyword evidence="5" id="KW-1185">Reference proteome</keyword>
<evidence type="ECO:0000313" key="5">
    <source>
        <dbReference type="Proteomes" id="UP000291483"/>
    </source>
</evidence>
<dbReference type="AlphaFoldDB" id="A0A4Q8AHQ0"/>
<feature type="transmembrane region" description="Helical" evidence="2">
    <location>
        <begin position="221"/>
        <end position="243"/>
    </location>
</feature>
<gene>
    <name evidence="4" type="ORF">EV379_0219</name>
</gene>
<feature type="region of interest" description="Disordered" evidence="1">
    <location>
        <begin position="1"/>
        <end position="27"/>
    </location>
</feature>
<feature type="domain" description="Acyltransferase 3" evidence="3">
    <location>
        <begin position="45"/>
        <end position="384"/>
    </location>
</feature>
<evidence type="ECO:0000313" key="4">
    <source>
        <dbReference type="EMBL" id="RZU63930.1"/>
    </source>
</evidence>
<keyword evidence="2" id="KW-0812">Transmembrane</keyword>
<feature type="transmembrane region" description="Helical" evidence="2">
    <location>
        <begin position="133"/>
        <end position="152"/>
    </location>
</feature>
<dbReference type="EMBL" id="SHLC01000001">
    <property type="protein sequence ID" value="RZU63930.1"/>
    <property type="molecule type" value="Genomic_DNA"/>
</dbReference>
<evidence type="ECO:0000256" key="1">
    <source>
        <dbReference type="SAM" id="MobiDB-lite"/>
    </source>
</evidence>
<sequence length="481" mass="49691">MTIAPERPSGTTPQPRAGGAAASGPNGAVLAGRDVTARVRSGRDASVDAVRAVLLVAVVALHAMMVGVSVGAGGPVLQNALEHQAWFAPVSWIVQVMPLFFVIGGFASITQWRGLRARGVSPASYVRGRIDRLVRPALALVAVVGAVLLGLAMVGMPAELVATAGFRIGQPLWFLGVYILCSALVPLMVAAHERARVAAPGLLLAAVVAVDVARMSSGVEAIGFLNLLFVWLLVQQFGFWLADGLVDTLAPRAKAGVIVAAITALLALTAGPYPADMFVNLNPPTVCLVLLGAAQLMVFSLLRGRISVLAERERVRRAIDGLGKRGMTVYIWHMPVLIALAAALLIVNAATGIALPEPLSAEWWSSRAMWLLLVGVAVAPAVSLFARFERGRRSGSAALPTSRSVALDALLGAGGVAVVLIAGFGPLPATAALTMLGIALLGSGRIGAALRAGWAARPTTTSSTRMTQARPAGDARALADS</sequence>
<feature type="transmembrane region" description="Helical" evidence="2">
    <location>
        <begin position="172"/>
        <end position="190"/>
    </location>
</feature>
<protein>
    <submittedName>
        <fullName evidence="4">Fucose 4-O-acetylase-like acetyltransferase</fullName>
    </submittedName>
</protein>
<dbReference type="RefSeq" id="WP_165397248.1">
    <property type="nucleotide sequence ID" value="NZ_SHLC01000001.1"/>
</dbReference>
<proteinExistence type="predicted"/>
<comment type="caution">
    <text evidence="4">The sequence shown here is derived from an EMBL/GenBank/DDBJ whole genome shotgun (WGS) entry which is preliminary data.</text>
</comment>
<reference evidence="4 5" key="1">
    <citation type="submission" date="2019-02" db="EMBL/GenBank/DDBJ databases">
        <title>Sequencing the genomes of 1000 actinobacteria strains.</title>
        <authorList>
            <person name="Klenk H.-P."/>
        </authorList>
    </citation>
    <scope>NUCLEOTIDE SEQUENCE [LARGE SCALE GENOMIC DNA]</scope>
    <source>
        <strain evidence="4 5">DSM 18319</strain>
    </source>
</reference>
<accession>A0A4Q8AHQ0</accession>
<feature type="transmembrane region" description="Helical" evidence="2">
    <location>
        <begin position="281"/>
        <end position="302"/>
    </location>
</feature>
<feature type="transmembrane region" description="Helical" evidence="2">
    <location>
        <begin position="367"/>
        <end position="385"/>
    </location>
</feature>
<feature type="transmembrane region" description="Helical" evidence="2">
    <location>
        <begin position="255"/>
        <end position="275"/>
    </location>
</feature>
<feature type="transmembrane region" description="Helical" evidence="2">
    <location>
        <begin position="405"/>
        <end position="425"/>
    </location>
</feature>
<dbReference type="InterPro" id="IPR002656">
    <property type="entry name" value="Acyl_transf_3_dom"/>
</dbReference>
<name>A0A4Q8AHQ0_9MICO</name>
<feature type="transmembrane region" description="Helical" evidence="2">
    <location>
        <begin position="197"/>
        <end position="215"/>
    </location>
</feature>
<keyword evidence="4" id="KW-0808">Transferase</keyword>
<keyword evidence="2" id="KW-0472">Membrane</keyword>
<feature type="compositionally biased region" description="Low complexity" evidence="1">
    <location>
        <begin position="17"/>
        <end position="27"/>
    </location>
</feature>
<dbReference type="Pfam" id="PF01757">
    <property type="entry name" value="Acyl_transf_3"/>
    <property type="match status" value="1"/>
</dbReference>
<keyword evidence="2" id="KW-1133">Transmembrane helix</keyword>
<feature type="transmembrane region" description="Helical" evidence="2">
    <location>
        <begin position="330"/>
        <end position="355"/>
    </location>
</feature>
<dbReference type="GO" id="GO:0016747">
    <property type="term" value="F:acyltransferase activity, transferring groups other than amino-acyl groups"/>
    <property type="evidence" value="ECO:0007669"/>
    <property type="project" value="InterPro"/>
</dbReference>
<dbReference type="Proteomes" id="UP000291483">
    <property type="component" value="Unassembled WGS sequence"/>
</dbReference>
<evidence type="ECO:0000259" key="3">
    <source>
        <dbReference type="Pfam" id="PF01757"/>
    </source>
</evidence>
<organism evidence="4 5">
    <name type="scientific">Microterricola gilva</name>
    <dbReference type="NCBI Taxonomy" id="393267"/>
    <lineage>
        <taxon>Bacteria</taxon>
        <taxon>Bacillati</taxon>
        <taxon>Actinomycetota</taxon>
        <taxon>Actinomycetes</taxon>
        <taxon>Micrococcales</taxon>
        <taxon>Microbacteriaceae</taxon>
        <taxon>Microterricola</taxon>
    </lineage>
</organism>
<feature type="region of interest" description="Disordered" evidence="1">
    <location>
        <begin position="459"/>
        <end position="481"/>
    </location>
</feature>
<evidence type="ECO:0000256" key="2">
    <source>
        <dbReference type="SAM" id="Phobius"/>
    </source>
</evidence>